<name>A0ABV9Q7R4_9BACL</name>
<dbReference type="Proteomes" id="UP001596002">
    <property type="component" value="Unassembled WGS sequence"/>
</dbReference>
<gene>
    <name evidence="2" type="ORF">ACFO8Q_23495</name>
</gene>
<feature type="transmembrane region" description="Helical" evidence="1">
    <location>
        <begin position="12"/>
        <end position="32"/>
    </location>
</feature>
<keyword evidence="1" id="KW-0812">Transmembrane</keyword>
<evidence type="ECO:0000313" key="2">
    <source>
        <dbReference type="EMBL" id="MFC4770245.1"/>
    </source>
</evidence>
<feature type="transmembrane region" description="Helical" evidence="1">
    <location>
        <begin position="192"/>
        <end position="215"/>
    </location>
</feature>
<dbReference type="EMBL" id="JBHSHC010000157">
    <property type="protein sequence ID" value="MFC4770245.1"/>
    <property type="molecule type" value="Genomic_DNA"/>
</dbReference>
<reference evidence="3" key="1">
    <citation type="journal article" date="2019" name="Int. J. Syst. Evol. Microbiol.">
        <title>The Global Catalogue of Microorganisms (GCM) 10K type strain sequencing project: providing services to taxonomists for standard genome sequencing and annotation.</title>
        <authorList>
            <consortium name="The Broad Institute Genomics Platform"/>
            <consortium name="The Broad Institute Genome Sequencing Center for Infectious Disease"/>
            <person name="Wu L."/>
            <person name="Ma J."/>
        </authorList>
    </citation>
    <scope>NUCLEOTIDE SEQUENCE [LARGE SCALE GENOMIC DNA]</scope>
    <source>
        <strain evidence="3">WYCCWR 12678</strain>
    </source>
</reference>
<keyword evidence="1" id="KW-0472">Membrane</keyword>
<evidence type="ECO:0000313" key="3">
    <source>
        <dbReference type="Proteomes" id="UP001596002"/>
    </source>
</evidence>
<keyword evidence="3" id="KW-1185">Reference proteome</keyword>
<evidence type="ECO:0008006" key="4">
    <source>
        <dbReference type="Google" id="ProtNLM"/>
    </source>
</evidence>
<keyword evidence="1" id="KW-1133">Transmembrane helix</keyword>
<protein>
    <recommendedName>
        <fullName evidence="4">YtkA-like domain-containing protein</fullName>
    </recommendedName>
</protein>
<proteinExistence type="predicted"/>
<evidence type="ECO:0000256" key="1">
    <source>
        <dbReference type="SAM" id="Phobius"/>
    </source>
</evidence>
<comment type="caution">
    <text evidence="2">The sequence shown here is derived from an EMBL/GenBank/DDBJ whole genome shotgun (WGS) entry which is preliminary data.</text>
</comment>
<accession>A0ABV9Q7R4</accession>
<feature type="transmembrane region" description="Helical" evidence="1">
    <location>
        <begin position="349"/>
        <end position="369"/>
    </location>
</feature>
<sequence length="378" mass="40390">MEIVKFNLFRFVLFLILPVVIISSIVFSVGILESYEEKGEYLVPQNPIAHESATFSYQLLDPATNQPLQNASVHMEIVKTEALNPWLYVGYLREDNQGTGLVYEMDYLLHDGKIQLESNFWDAGSYTVSIHATAPGLKSPVDVQIPVEVKVPLGKIVNTIGLFAAILIAAMISGYIAGTLENPFKKASNSGGAIKTVVSVLVVGLLVAGSVPSALAHGNGAPSGPGGTMQIEKEGVKAELKMNPAEPVQKGEPVHFTMTFRDAKTGEPVKGIDANVSLNHIDDNLTMFSTRTQIQNGQLEFDYAFPDTAEFAVVVHAAPNSPQSTLSAPFDGEFSFEVPPVDPSLGAQIRAGILMLAVVAAGLVIGVVGGKRRKAAFA</sequence>
<organism evidence="2 3">
    <name type="scientific">Effusibacillus consociatus</name>
    <dbReference type="NCBI Taxonomy" id="1117041"/>
    <lineage>
        <taxon>Bacteria</taxon>
        <taxon>Bacillati</taxon>
        <taxon>Bacillota</taxon>
        <taxon>Bacilli</taxon>
        <taxon>Bacillales</taxon>
        <taxon>Alicyclobacillaceae</taxon>
        <taxon>Effusibacillus</taxon>
    </lineage>
</organism>
<feature type="transmembrane region" description="Helical" evidence="1">
    <location>
        <begin position="156"/>
        <end position="180"/>
    </location>
</feature>